<dbReference type="InterPro" id="IPR042460">
    <property type="entry name" value="DCN1-like_PONY"/>
</dbReference>
<evidence type="ECO:0000256" key="4">
    <source>
        <dbReference type="SAM" id="MobiDB-lite"/>
    </source>
</evidence>
<comment type="function">
    <text evidence="3">Neddylation of cullins play an essential role in the regulation of SCF-type complexes activity.</text>
</comment>
<dbReference type="GO" id="GO:0097602">
    <property type="term" value="F:cullin family protein binding"/>
    <property type="evidence" value="ECO:0007669"/>
    <property type="project" value="TreeGrafter"/>
</dbReference>
<feature type="region of interest" description="Disordered" evidence="4">
    <location>
        <begin position="1"/>
        <end position="63"/>
    </location>
</feature>
<comment type="caution">
    <text evidence="6">The sequence shown here is derived from an EMBL/GenBank/DDBJ whole genome shotgun (WGS) entry which is preliminary data.</text>
</comment>
<keyword evidence="7" id="KW-1185">Reference proteome</keyword>
<evidence type="ECO:0000313" key="7">
    <source>
        <dbReference type="Proteomes" id="UP001233999"/>
    </source>
</evidence>
<dbReference type="PANTHER" id="PTHR12281:SF12">
    <property type="entry name" value="DEFECTIVE IN CULLIN NEDDYLATION PROTEIN"/>
    <property type="match status" value="1"/>
</dbReference>
<evidence type="ECO:0000313" key="6">
    <source>
        <dbReference type="EMBL" id="KAJ9591194.1"/>
    </source>
</evidence>
<evidence type="ECO:0000256" key="2">
    <source>
        <dbReference type="ARBA" id="ARBA00023242"/>
    </source>
</evidence>
<evidence type="ECO:0000256" key="1">
    <source>
        <dbReference type="ARBA" id="ARBA00004123"/>
    </source>
</evidence>
<dbReference type="FunFam" id="1.10.238.200:FF:000002">
    <property type="entry name" value="DCN1-like protein"/>
    <property type="match status" value="1"/>
</dbReference>
<reference evidence="6" key="1">
    <citation type="journal article" date="2023" name="IScience">
        <title>Live-bearing cockroach genome reveals convergent evolutionary mechanisms linked to viviparity in insects and beyond.</title>
        <authorList>
            <person name="Fouks B."/>
            <person name="Harrison M.C."/>
            <person name="Mikhailova A.A."/>
            <person name="Marchal E."/>
            <person name="English S."/>
            <person name="Carruthers M."/>
            <person name="Jennings E.C."/>
            <person name="Chiamaka E.L."/>
            <person name="Frigard R.A."/>
            <person name="Pippel M."/>
            <person name="Attardo G.M."/>
            <person name="Benoit J.B."/>
            <person name="Bornberg-Bauer E."/>
            <person name="Tobe S.S."/>
        </authorList>
    </citation>
    <scope>NUCLEOTIDE SEQUENCE</scope>
    <source>
        <strain evidence="6">Stay&amp;Tobe</strain>
    </source>
</reference>
<proteinExistence type="predicted"/>
<keyword evidence="2" id="KW-0539">Nucleus</keyword>
<dbReference type="Proteomes" id="UP001233999">
    <property type="component" value="Unassembled WGS sequence"/>
</dbReference>
<dbReference type="GO" id="GO:0032182">
    <property type="term" value="F:ubiquitin-like protein binding"/>
    <property type="evidence" value="ECO:0007669"/>
    <property type="project" value="TreeGrafter"/>
</dbReference>
<sequence>SAWEAGRLEWGVESTSRIGTPAMPRSKRRSVADMGPDDDDRHCNKRLRNTSSARRFSKTEDTSSSFNNKRCIAWFREYTSPDDPDTLEGMEKFCEDIGVEPENVVMLVLAWKMNARQMGFFTQQEWLRGLTDLQCDSIMKVQSKLDYLRSVLNDQVTFKSIYRYAYDFARDKDQRSMDIETAKAMLQLLLGKHWALFGQFNNFLEHSKYKVINKDQWCNILEFSRTIANDLSNYDVDGAWPVMLDEFVEWLKASKEVHRS</sequence>
<dbReference type="InterPro" id="IPR005176">
    <property type="entry name" value="PONY_dom"/>
</dbReference>
<feature type="domain" description="DCUN1" evidence="5">
    <location>
        <begin position="66"/>
        <end position="252"/>
    </location>
</feature>
<gene>
    <name evidence="6" type="ORF">L9F63_002265</name>
</gene>
<name>A0AAD8EII2_DIPPU</name>
<dbReference type="GO" id="GO:0045116">
    <property type="term" value="P:protein neddylation"/>
    <property type="evidence" value="ECO:0007669"/>
    <property type="project" value="TreeGrafter"/>
</dbReference>
<dbReference type="Pfam" id="PF03556">
    <property type="entry name" value="Cullin_binding"/>
    <property type="match status" value="1"/>
</dbReference>
<dbReference type="GO" id="GO:0000151">
    <property type="term" value="C:ubiquitin ligase complex"/>
    <property type="evidence" value="ECO:0007669"/>
    <property type="project" value="TreeGrafter"/>
</dbReference>
<dbReference type="GO" id="GO:0005634">
    <property type="term" value="C:nucleus"/>
    <property type="evidence" value="ECO:0007669"/>
    <property type="project" value="UniProtKB-SubCell"/>
</dbReference>
<organism evidence="6 7">
    <name type="scientific">Diploptera punctata</name>
    <name type="common">Pacific beetle cockroach</name>
    <dbReference type="NCBI Taxonomy" id="6984"/>
    <lineage>
        <taxon>Eukaryota</taxon>
        <taxon>Metazoa</taxon>
        <taxon>Ecdysozoa</taxon>
        <taxon>Arthropoda</taxon>
        <taxon>Hexapoda</taxon>
        <taxon>Insecta</taxon>
        <taxon>Pterygota</taxon>
        <taxon>Neoptera</taxon>
        <taxon>Polyneoptera</taxon>
        <taxon>Dictyoptera</taxon>
        <taxon>Blattodea</taxon>
        <taxon>Blaberoidea</taxon>
        <taxon>Blaberidae</taxon>
        <taxon>Diplopterinae</taxon>
        <taxon>Diploptera</taxon>
    </lineage>
</organism>
<accession>A0AAD8EII2</accession>
<evidence type="ECO:0000256" key="3">
    <source>
        <dbReference type="RuleBase" id="RU410713"/>
    </source>
</evidence>
<dbReference type="AlphaFoldDB" id="A0AAD8EII2"/>
<comment type="subcellular location">
    <subcellularLocation>
        <location evidence="1">Nucleus</location>
    </subcellularLocation>
</comment>
<dbReference type="EMBL" id="JASPKZ010003882">
    <property type="protein sequence ID" value="KAJ9591194.1"/>
    <property type="molecule type" value="Genomic_DNA"/>
</dbReference>
<dbReference type="GO" id="GO:0031624">
    <property type="term" value="F:ubiquitin conjugating enzyme binding"/>
    <property type="evidence" value="ECO:0007669"/>
    <property type="project" value="TreeGrafter"/>
</dbReference>
<reference evidence="6" key="2">
    <citation type="submission" date="2023-05" db="EMBL/GenBank/DDBJ databases">
        <authorList>
            <person name="Fouks B."/>
        </authorList>
    </citation>
    <scope>NUCLEOTIDE SEQUENCE</scope>
    <source>
        <strain evidence="6">Stay&amp;Tobe</strain>
        <tissue evidence="6">Testes</tissue>
    </source>
</reference>
<dbReference type="PROSITE" id="PS51229">
    <property type="entry name" value="DCUN1"/>
    <property type="match status" value="1"/>
</dbReference>
<dbReference type="Gene3D" id="1.10.238.200">
    <property type="entry name" value="Cullin, PONY binding domain"/>
    <property type="match status" value="1"/>
</dbReference>
<protein>
    <recommendedName>
        <fullName evidence="3">Defective in cullin neddylation protein</fullName>
    </recommendedName>
</protein>
<dbReference type="FunFam" id="1.10.238.10:FF:000041">
    <property type="entry name" value="DCN1-like protein"/>
    <property type="match status" value="1"/>
</dbReference>
<feature type="non-terminal residue" evidence="6">
    <location>
        <position position="260"/>
    </location>
</feature>
<dbReference type="InterPro" id="IPR014764">
    <property type="entry name" value="DCN-prot"/>
</dbReference>
<evidence type="ECO:0000259" key="5">
    <source>
        <dbReference type="PROSITE" id="PS51229"/>
    </source>
</evidence>
<dbReference type="Gene3D" id="1.10.238.10">
    <property type="entry name" value="EF-hand"/>
    <property type="match status" value="1"/>
</dbReference>
<dbReference type="PANTHER" id="PTHR12281">
    <property type="entry name" value="RP42 RELATED"/>
    <property type="match status" value="1"/>
</dbReference>